<comment type="caution">
    <text evidence="2">The sequence shown here is derived from an EMBL/GenBank/DDBJ whole genome shotgun (WGS) entry which is preliminary data.</text>
</comment>
<dbReference type="AlphaFoldDB" id="A0AAW9JQA9"/>
<reference evidence="2" key="1">
    <citation type="submission" date="2023-12" db="EMBL/GenBank/DDBJ databases">
        <title>Molecular genomic analyses of Enterococcus cecorum from sepsis oubreaks in broilers.</title>
        <authorList>
            <person name="Rhoads D."/>
            <person name="Alrubaye A."/>
        </authorList>
    </citation>
    <scope>NUCLEOTIDE SEQUENCE</scope>
    <source>
        <strain evidence="2">1755</strain>
    </source>
</reference>
<proteinExistence type="predicted"/>
<sequence>MMDKDSRKIATYFRRLNICLLVVNIILTVLLAVGLSNMVATNDQLESTETEYNWVTGEYEREKPENNGEMDPGTLCITLLVGASWTILEYFVGMLIIKHFENVATTKELALKQSRDLDEIKSAIQQLNKREEYQHYVQNKNSN</sequence>
<organism evidence="2 3">
    <name type="scientific">Enterococcus cecorum</name>
    <dbReference type="NCBI Taxonomy" id="44008"/>
    <lineage>
        <taxon>Bacteria</taxon>
        <taxon>Bacillati</taxon>
        <taxon>Bacillota</taxon>
        <taxon>Bacilli</taxon>
        <taxon>Lactobacillales</taxon>
        <taxon>Enterococcaceae</taxon>
        <taxon>Enterococcus</taxon>
    </lineage>
</organism>
<evidence type="ECO:0000313" key="3">
    <source>
        <dbReference type="Proteomes" id="UP001290582"/>
    </source>
</evidence>
<evidence type="ECO:0000256" key="1">
    <source>
        <dbReference type="SAM" id="Phobius"/>
    </source>
</evidence>
<dbReference type="RefSeq" id="WP_171310315.1">
    <property type="nucleotide sequence ID" value="NZ_JAKYKM010000154.1"/>
</dbReference>
<keyword evidence="1" id="KW-0812">Transmembrane</keyword>
<feature type="transmembrane region" description="Helical" evidence="1">
    <location>
        <begin position="12"/>
        <end position="35"/>
    </location>
</feature>
<evidence type="ECO:0000313" key="2">
    <source>
        <dbReference type="EMBL" id="MDZ5597829.1"/>
    </source>
</evidence>
<accession>A0AAW9JQA9</accession>
<feature type="transmembrane region" description="Helical" evidence="1">
    <location>
        <begin position="72"/>
        <end position="97"/>
    </location>
</feature>
<dbReference type="EMBL" id="JAXOGL010000008">
    <property type="protein sequence ID" value="MDZ5597829.1"/>
    <property type="molecule type" value="Genomic_DNA"/>
</dbReference>
<keyword evidence="1" id="KW-0472">Membrane</keyword>
<protein>
    <submittedName>
        <fullName evidence="2">Uncharacterized protein</fullName>
    </submittedName>
</protein>
<keyword evidence="1" id="KW-1133">Transmembrane helix</keyword>
<name>A0AAW9JQA9_9ENTE</name>
<gene>
    <name evidence="2" type="ORF">U1294_06275</name>
</gene>
<dbReference type="Proteomes" id="UP001290582">
    <property type="component" value="Unassembled WGS sequence"/>
</dbReference>